<keyword evidence="3 10" id="KW-0853">WD repeat</keyword>
<dbReference type="EMBL" id="JALJOU010000002">
    <property type="protein sequence ID" value="KAK9845886.1"/>
    <property type="molecule type" value="Genomic_DNA"/>
</dbReference>
<comment type="subcellular location">
    <subcellularLocation>
        <location evidence="1">Nucleus</location>
    </subcellularLocation>
</comment>
<evidence type="ECO:0000256" key="6">
    <source>
        <dbReference type="ARBA" id="ARBA00022786"/>
    </source>
</evidence>
<dbReference type="PANTHER" id="PTHR15169">
    <property type="entry name" value="DAMAGE-SPECIFIC DNA BINDING PROTEIN 2"/>
    <property type="match status" value="1"/>
</dbReference>
<evidence type="ECO:0000256" key="1">
    <source>
        <dbReference type="ARBA" id="ARBA00004123"/>
    </source>
</evidence>
<feature type="compositionally biased region" description="Acidic residues" evidence="11">
    <location>
        <begin position="584"/>
        <end position="593"/>
    </location>
</feature>
<accession>A0AAW1SHY8</accession>
<dbReference type="AlphaFoldDB" id="A0AAW1SHY8"/>
<dbReference type="SUPFAM" id="SSF50978">
    <property type="entry name" value="WD40 repeat-like"/>
    <property type="match status" value="1"/>
</dbReference>
<dbReference type="Gene3D" id="2.130.10.10">
    <property type="entry name" value="YVTN repeat-like/Quinoprotein amine dehydrogenase"/>
    <property type="match status" value="1"/>
</dbReference>
<keyword evidence="4" id="KW-0677">Repeat</keyword>
<feature type="compositionally biased region" description="Low complexity" evidence="11">
    <location>
        <begin position="531"/>
        <end position="548"/>
    </location>
</feature>
<dbReference type="Gene3D" id="4.10.60.10">
    <property type="entry name" value="Zinc finger, CCHC-type"/>
    <property type="match status" value="1"/>
</dbReference>
<name>A0AAW1SHY8_9CHLO</name>
<feature type="compositionally biased region" description="Basic and acidic residues" evidence="11">
    <location>
        <begin position="1"/>
        <end position="10"/>
    </location>
</feature>
<dbReference type="PANTHER" id="PTHR15169:SF0">
    <property type="entry name" value="DNA DAMAGE-BINDING PROTEIN 2"/>
    <property type="match status" value="1"/>
</dbReference>
<keyword evidence="7" id="KW-0238">DNA-binding</keyword>
<dbReference type="InterPro" id="IPR033312">
    <property type="entry name" value="DDB2"/>
</dbReference>
<evidence type="ECO:0000256" key="4">
    <source>
        <dbReference type="ARBA" id="ARBA00022737"/>
    </source>
</evidence>
<feature type="compositionally biased region" description="Gly residues" evidence="11">
    <location>
        <begin position="61"/>
        <end position="70"/>
    </location>
</feature>
<evidence type="ECO:0000256" key="7">
    <source>
        <dbReference type="ARBA" id="ARBA00023125"/>
    </source>
</evidence>
<keyword evidence="6" id="KW-0833">Ubl conjugation pathway</keyword>
<evidence type="ECO:0000256" key="5">
    <source>
        <dbReference type="ARBA" id="ARBA00022763"/>
    </source>
</evidence>
<gene>
    <name evidence="12" type="ORF">WJX81_005132</name>
</gene>
<evidence type="ECO:0000313" key="12">
    <source>
        <dbReference type="EMBL" id="KAK9845886.1"/>
    </source>
</evidence>
<dbReference type="Pfam" id="PF00400">
    <property type="entry name" value="WD40"/>
    <property type="match status" value="2"/>
</dbReference>
<feature type="compositionally biased region" description="Basic and acidic residues" evidence="11">
    <location>
        <begin position="604"/>
        <end position="634"/>
    </location>
</feature>
<dbReference type="GO" id="GO:0009411">
    <property type="term" value="P:response to UV"/>
    <property type="evidence" value="ECO:0007669"/>
    <property type="project" value="TreeGrafter"/>
</dbReference>
<protein>
    <recommendedName>
        <fullName evidence="14">Protein DAMAGED DNA-BINDING 2</fullName>
    </recommendedName>
</protein>
<dbReference type="GO" id="GO:0080008">
    <property type="term" value="C:Cul4-RING E3 ubiquitin ligase complex"/>
    <property type="evidence" value="ECO:0007669"/>
    <property type="project" value="InterPro"/>
</dbReference>
<evidence type="ECO:0000256" key="2">
    <source>
        <dbReference type="ARBA" id="ARBA00005434"/>
    </source>
</evidence>
<proteinExistence type="inferred from homology"/>
<evidence type="ECO:0000256" key="9">
    <source>
        <dbReference type="ARBA" id="ARBA00023242"/>
    </source>
</evidence>
<keyword evidence="8" id="KW-0234">DNA repair</keyword>
<feature type="region of interest" description="Disordered" evidence="11">
    <location>
        <begin position="1"/>
        <end position="72"/>
    </location>
</feature>
<evidence type="ECO:0000256" key="8">
    <source>
        <dbReference type="ARBA" id="ARBA00023204"/>
    </source>
</evidence>
<dbReference type="GO" id="GO:0005634">
    <property type="term" value="C:nucleus"/>
    <property type="evidence" value="ECO:0007669"/>
    <property type="project" value="UniProtKB-SubCell"/>
</dbReference>
<evidence type="ECO:0000256" key="10">
    <source>
        <dbReference type="PROSITE-ProRule" id="PRU00221"/>
    </source>
</evidence>
<feature type="region of interest" description="Disordered" evidence="11">
    <location>
        <begin position="519"/>
        <end position="558"/>
    </location>
</feature>
<comment type="caution">
    <text evidence="12">The sequence shown here is derived from an EMBL/GenBank/DDBJ whole genome shotgun (WGS) entry which is preliminary data.</text>
</comment>
<feature type="repeat" description="WD" evidence="10">
    <location>
        <begin position="176"/>
        <end position="209"/>
    </location>
</feature>
<evidence type="ECO:0000256" key="3">
    <source>
        <dbReference type="ARBA" id="ARBA00022574"/>
    </source>
</evidence>
<reference evidence="12 13" key="1">
    <citation type="journal article" date="2024" name="Nat. Commun.">
        <title>Phylogenomics reveals the evolutionary origins of lichenization in chlorophyte algae.</title>
        <authorList>
            <person name="Puginier C."/>
            <person name="Libourel C."/>
            <person name="Otte J."/>
            <person name="Skaloud P."/>
            <person name="Haon M."/>
            <person name="Grisel S."/>
            <person name="Petersen M."/>
            <person name="Berrin J.G."/>
            <person name="Delaux P.M."/>
            <person name="Dal Grande F."/>
            <person name="Keller J."/>
        </authorList>
    </citation>
    <scope>NUCLEOTIDE SEQUENCE [LARGE SCALE GENOMIC DNA]</scope>
    <source>
        <strain evidence="12 13">SAG 245.80</strain>
    </source>
</reference>
<feature type="repeat" description="WD" evidence="10">
    <location>
        <begin position="380"/>
        <end position="413"/>
    </location>
</feature>
<evidence type="ECO:0000256" key="11">
    <source>
        <dbReference type="SAM" id="MobiDB-lite"/>
    </source>
</evidence>
<sequence length="645" mass="68990">MPRFVVAEREGAEEESSSEEEQSEEEDEHEQEEEHADEQEAGDAGQAAADAERAQSNGQAGMSGAGGAGSARGKLKIQLGGAKGKLVCHVCGKSGHCAGFIGSVYHDCPNKPCYLCKKSGHTTMTCPYRIAPEHGCTPSAATSDGVLSAVRKRERDGRRREVQLEPKRWQVDAAVLRLHSRRCTCLEFHPTKDNLVLSGDKKGQVAVWDHIKVYERTVYPMHRALTNNICFFDTASALSCASASSDGLLKVFDIETGLDNVIIDLNPGGWIPGVTTEKSWNMLYGLGACGERGLLITGDTRGCLHLGDARAGKAVGRHQLHKKGNKVNSVHVHPVDCNLLLTGSNDWTARLADLRCLTSAHCEPSLGRKAGSAHPAQLAQLAHSKVVNAAYFSPVTGGKVLTTCIDNRLRVWDRLVGVDGPPDREIVHSHDFNRYLTPFRAEWDPKDPNERLIIVGRYISEDFNGSALHPVDLLDAGSGRILTQLVDANLATICPVNKPHPRLDMIVSGSSRSLYAWRPAAQEEAEGGGRARSASGALPGPSSGTPRANGGGSSAGASANYVFWDVGDDEKKKRRASSGGGAEAEGEDDGDIEGWEKKKKKGGGSKDKGKQQPRKKGGDDEGKGKEQPRNKGGDGGKGGKGKAPK</sequence>
<feature type="compositionally biased region" description="Acidic residues" evidence="11">
    <location>
        <begin position="11"/>
        <end position="41"/>
    </location>
</feature>
<organism evidence="12 13">
    <name type="scientific">Elliptochloris bilobata</name>
    <dbReference type="NCBI Taxonomy" id="381761"/>
    <lineage>
        <taxon>Eukaryota</taxon>
        <taxon>Viridiplantae</taxon>
        <taxon>Chlorophyta</taxon>
        <taxon>core chlorophytes</taxon>
        <taxon>Trebouxiophyceae</taxon>
        <taxon>Trebouxiophyceae incertae sedis</taxon>
        <taxon>Elliptochloris clade</taxon>
        <taxon>Elliptochloris</taxon>
    </lineage>
</organism>
<dbReference type="InterPro" id="IPR036322">
    <property type="entry name" value="WD40_repeat_dom_sf"/>
</dbReference>
<dbReference type="SMART" id="SM00320">
    <property type="entry name" value="WD40"/>
    <property type="match status" value="4"/>
</dbReference>
<dbReference type="GO" id="GO:0003684">
    <property type="term" value="F:damaged DNA binding"/>
    <property type="evidence" value="ECO:0007669"/>
    <property type="project" value="InterPro"/>
</dbReference>
<feature type="region of interest" description="Disordered" evidence="11">
    <location>
        <begin position="570"/>
        <end position="645"/>
    </location>
</feature>
<dbReference type="InterPro" id="IPR001680">
    <property type="entry name" value="WD40_rpt"/>
</dbReference>
<dbReference type="Proteomes" id="UP001445335">
    <property type="component" value="Unassembled WGS sequence"/>
</dbReference>
<evidence type="ECO:0008006" key="14">
    <source>
        <dbReference type="Google" id="ProtNLM"/>
    </source>
</evidence>
<dbReference type="PROSITE" id="PS50082">
    <property type="entry name" value="WD_REPEATS_2"/>
    <property type="match status" value="2"/>
</dbReference>
<dbReference type="InterPro" id="IPR015943">
    <property type="entry name" value="WD40/YVTN_repeat-like_dom_sf"/>
</dbReference>
<feature type="compositionally biased region" description="Low complexity" evidence="11">
    <location>
        <begin position="42"/>
        <end position="60"/>
    </location>
</feature>
<keyword evidence="13" id="KW-1185">Reference proteome</keyword>
<comment type="similarity">
    <text evidence="2">Belongs to the WD repeat DDB2/WDR76 family.</text>
</comment>
<keyword evidence="5" id="KW-0227">DNA damage</keyword>
<keyword evidence="9" id="KW-0539">Nucleus</keyword>
<dbReference type="GO" id="GO:0006281">
    <property type="term" value="P:DNA repair"/>
    <property type="evidence" value="ECO:0007669"/>
    <property type="project" value="UniProtKB-KW"/>
</dbReference>
<evidence type="ECO:0000313" key="13">
    <source>
        <dbReference type="Proteomes" id="UP001445335"/>
    </source>
</evidence>